<dbReference type="InterPro" id="IPR002347">
    <property type="entry name" value="SDR_fam"/>
</dbReference>
<dbReference type="GO" id="GO:0016491">
    <property type="term" value="F:oxidoreductase activity"/>
    <property type="evidence" value="ECO:0007669"/>
    <property type="project" value="UniProtKB-KW"/>
</dbReference>
<dbReference type="STRING" id="913774.A0A0C3H1K1"/>
<gene>
    <name evidence="4" type="ORF">OIDMADRAFT_168992</name>
</gene>
<dbReference type="Proteomes" id="UP000054321">
    <property type="component" value="Unassembled WGS sequence"/>
</dbReference>
<dbReference type="InParanoid" id="A0A0C3H1K1"/>
<organism evidence="4 5">
    <name type="scientific">Oidiodendron maius (strain Zn)</name>
    <dbReference type="NCBI Taxonomy" id="913774"/>
    <lineage>
        <taxon>Eukaryota</taxon>
        <taxon>Fungi</taxon>
        <taxon>Dikarya</taxon>
        <taxon>Ascomycota</taxon>
        <taxon>Pezizomycotina</taxon>
        <taxon>Leotiomycetes</taxon>
        <taxon>Leotiomycetes incertae sedis</taxon>
        <taxon>Myxotrichaceae</taxon>
        <taxon>Oidiodendron</taxon>
    </lineage>
</organism>
<dbReference type="InterPro" id="IPR036291">
    <property type="entry name" value="NAD(P)-bd_dom_sf"/>
</dbReference>
<evidence type="ECO:0000256" key="2">
    <source>
        <dbReference type="ARBA" id="ARBA00022857"/>
    </source>
</evidence>
<comment type="similarity">
    <text evidence="1">Belongs to the short-chain dehydrogenases/reductases (SDR) family.</text>
</comment>
<evidence type="ECO:0000313" key="4">
    <source>
        <dbReference type="EMBL" id="KIM97234.1"/>
    </source>
</evidence>
<dbReference type="PRINTS" id="PR00081">
    <property type="entry name" value="GDHRDH"/>
</dbReference>
<evidence type="ECO:0000256" key="1">
    <source>
        <dbReference type="ARBA" id="ARBA00006484"/>
    </source>
</evidence>
<protein>
    <submittedName>
        <fullName evidence="4">Uncharacterized protein</fullName>
    </submittedName>
</protein>
<accession>A0A0C3H1K1</accession>
<dbReference type="SUPFAM" id="SSF51735">
    <property type="entry name" value="NAD(P)-binding Rossmann-fold domains"/>
    <property type="match status" value="1"/>
</dbReference>
<reference evidence="4 5" key="1">
    <citation type="submission" date="2014-04" db="EMBL/GenBank/DDBJ databases">
        <authorList>
            <consortium name="DOE Joint Genome Institute"/>
            <person name="Kuo A."/>
            <person name="Martino E."/>
            <person name="Perotto S."/>
            <person name="Kohler A."/>
            <person name="Nagy L.G."/>
            <person name="Floudas D."/>
            <person name="Copeland A."/>
            <person name="Barry K.W."/>
            <person name="Cichocki N."/>
            <person name="Veneault-Fourrey C."/>
            <person name="LaButti K."/>
            <person name="Lindquist E.A."/>
            <person name="Lipzen A."/>
            <person name="Lundell T."/>
            <person name="Morin E."/>
            <person name="Murat C."/>
            <person name="Sun H."/>
            <person name="Tunlid A."/>
            <person name="Henrissat B."/>
            <person name="Grigoriev I.V."/>
            <person name="Hibbett D.S."/>
            <person name="Martin F."/>
            <person name="Nordberg H.P."/>
            <person name="Cantor M.N."/>
            <person name="Hua S.X."/>
        </authorList>
    </citation>
    <scope>NUCLEOTIDE SEQUENCE [LARGE SCALE GENOMIC DNA]</scope>
    <source>
        <strain evidence="4 5">Zn</strain>
    </source>
</reference>
<proteinExistence type="inferred from homology"/>
<dbReference type="Pfam" id="PF00106">
    <property type="entry name" value="adh_short"/>
    <property type="match status" value="1"/>
</dbReference>
<sequence>MDKFTKNLTITLISGANGGLGLATATRLSKEHGHHVIVGSRNADAGDKVAEALQAEGYEASSVQLDLNSDTSILAAAKSIQEKFGRLDVLINNAGILIDSIPEQTTRGLFTKTFDTNVIGTACLTEAMLPLLRKSTLPRIVFVSSRMGSLKVSTDDSTPFYNADYKAYDASKAAVNMLAINYNRILSDVGGRVNTACPGLVATNLSPFVKKYGSEPYLGAQRVVELATVDKNGPTATFSDRNEEIPW</sequence>
<dbReference type="AlphaFoldDB" id="A0A0C3H1K1"/>
<keyword evidence="5" id="KW-1185">Reference proteome</keyword>
<dbReference type="Gene3D" id="3.40.50.720">
    <property type="entry name" value="NAD(P)-binding Rossmann-like Domain"/>
    <property type="match status" value="1"/>
</dbReference>
<reference evidence="5" key="2">
    <citation type="submission" date="2015-01" db="EMBL/GenBank/DDBJ databases">
        <title>Evolutionary Origins and Diversification of the Mycorrhizal Mutualists.</title>
        <authorList>
            <consortium name="DOE Joint Genome Institute"/>
            <consortium name="Mycorrhizal Genomics Consortium"/>
            <person name="Kohler A."/>
            <person name="Kuo A."/>
            <person name="Nagy L.G."/>
            <person name="Floudas D."/>
            <person name="Copeland A."/>
            <person name="Barry K.W."/>
            <person name="Cichocki N."/>
            <person name="Veneault-Fourrey C."/>
            <person name="LaButti K."/>
            <person name="Lindquist E.A."/>
            <person name="Lipzen A."/>
            <person name="Lundell T."/>
            <person name="Morin E."/>
            <person name="Murat C."/>
            <person name="Riley R."/>
            <person name="Ohm R."/>
            <person name="Sun H."/>
            <person name="Tunlid A."/>
            <person name="Henrissat B."/>
            <person name="Grigoriev I.V."/>
            <person name="Hibbett D.S."/>
            <person name="Martin F."/>
        </authorList>
    </citation>
    <scope>NUCLEOTIDE SEQUENCE [LARGE SCALE GENOMIC DNA]</scope>
    <source>
        <strain evidence="5">Zn</strain>
    </source>
</reference>
<dbReference type="EMBL" id="KN832882">
    <property type="protein sequence ID" value="KIM97234.1"/>
    <property type="molecule type" value="Genomic_DNA"/>
</dbReference>
<keyword evidence="3" id="KW-0560">Oxidoreductase</keyword>
<evidence type="ECO:0000313" key="5">
    <source>
        <dbReference type="Proteomes" id="UP000054321"/>
    </source>
</evidence>
<keyword evidence="2" id="KW-0521">NADP</keyword>
<dbReference type="HOGENOM" id="CLU_010194_9_0_1"/>
<dbReference type="PANTHER" id="PTHR43963">
    <property type="entry name" value="CARBONYL REDUCTASE 1-RELATED"/>
    <property type="match status" value="1"/>
</dbReference>
<name>A0A0C3H1K1_OIDMZ</name>
<dbReference type="OrthoDB" id="191139at2759"/>
<dbReference type="PANTHER" id="PTHR43963:SF6">
    <property type="entry name" value="CHAIN DEHYDROGENASE FAMILY PROTEIN, PUTATIVE (AFU_ORTHOLOGUE AFUA_3G15350)-RELATED"/>
    <property type="match status" value="1"/>
</dbReference>
<evidence type="ECO:0000256" key="3">
    <source>
        <dbReference type="ARBA" id="ARBA00023002"/>
    </source>
</evidence>